<gene>
    <name evidence="8" type="ORF">GIL414_LOCUS423</name>
    <name evidence="7" type="ORF">KQP761_LOCUS32227</name>
</gene>
<keyword evidence="5" id="KW-0804">Transcription</keyword>
<dbReference type="Pfam" id="PF04542">
    <property type="entry name" value="Sigma70_r2"/>
    <property type="match status" value="1"/>
</dbReference>
<evidence type="ECO:0000256" key="2">
    <source>
        <dbReference type="ARBA" id="ARBA00023015"/>
    </source>
</evidence>
<evidence type="ECO:0000256" key="1">
    <source>
        <dbReference type="ARBA" id="ARBA00007788"/>
    </source>
</evidence>
<name>A0A816FI08_9BILA</name>
<dbReference type="PRINTS" id="PR00046">
    <property type="entry name" value="SIGMA70FCT"/>
</dbReference>
<dbReference type="OrthoDB" id="201574at2759"/>
<evidence type="ECO:0000256" key="5">
    <source>
        <dbReference type="ARBA" id="ARBA00023163"/>
    </source>
</evidence>
<protein>
    <recommendedName>
        <fullName evidence="6">RNA polymerase sigma-70 domain-containing protein</fullName>
    </recommendedName>
</protein>
<dbReference type="InterPro" id="IPR007627">
    <property type="entry name" value="RNA_pol_sigma70_r2"/>
</dbReference>
<dbReference type="InterPro" id="IPR013324">
    <property type="entry name" value="RNA_pol_sigma_r3/r4-like"/>
</dbReference>
<dbReference type="GO" id="GO:0003677">
    <property type="term" value="F:DNA binding"/>
    <property type="evidence" value="ECO:0007669"/>
    <property type="project" value="UniProtKB-KW"/>
</dbReference>
<dbReference type="GO" id="GO:0016987">
    <property type="term" value="F:sigma factor activity"/>
    <property type="evidence" value="ECO:0007669"/>
    <property type="project" value="UniProtKB-KW"/>
</dbReference>
<dbReference type="AlphaFoldDB" id="A0A816FI08"/>
<keyword evidence="2" id="KW-0805">Transcription regulation</keyword>
<dbReference type="Proteomes" id="UP000681720">
    <property type="component" value="Unassembled WGS sequence"/>
</dbReference>
<keyword evidence="4" id="KW-0238">DNA-binding</keyword>
<dbReference type="InterPro" id="IPR007630">
    <property type="entry name" value="RNA_pol_sigma70_r4"/>
</dbReference>
<reference evidence="7" key="1">
    <citation type="submission" date="2021-02" db="EMBL/GenBank/DDBJ databases">
        <authorList>
            <person name="Nowell W R."/>
        </authorList>
    </citation>
    <scope>NUCLEOTIDE SEQUENCE</scope>
</reference>
<dbReference type="Gene3D" id="1.20.140.160">
    <property type="match status" value="1"/>
</dbReference>
<dbReference type="Pfam" id="PF04545">
    <property type="entry name" value="Sigma70_r4"/>
    <property type="match status" value="1"/>
</dbReference>
<evidence type="ECO:0000313" key="7">
    <source>
        <dbReference type="EMBL" id="CAF1661864.1"/>
    </source>
</evidence>
<dbReference type="InterPro" id="IPR014284">
    <property type="entry name" value="RNA_pol_sigma-70_dom"/>
</dbReference>
<dbReference type="GO" id="GO:0006352">
    <property type="term" value="P:DNA-templated transcription initiation"/>
    <property type="evidence" value="ECO:0007669"/>
    <property type="project" value="InterPro"/>
</dbReference>
<evidence type="ECO:0000313" key="9">
    <source>
        <dbReference type="Proteomes" id="UP000663834"/>
    </source>
</evidence>
<dbReference type="NCBIfam" id="NF005143">
    <property type="entry name" value="PRK06596.1"/>
    <property type="match status" value="1"/>
</dbReference>
<dbReference type="NCBIfam" id="TIGR02937">
    <property type="entry name" value="sigma70-ECF"/>
    <property type="match status" value="1"/>
</dbReference>
<dbReference type="Proteomes" id="UP000663834">
    <property type="component" value="Unassembled WGS sequence"/>
</dbReference>
<evidence type="ECO:0000313" key="8">
    <source>
        <dbReference type="EMBL" id="CAF3788642.1"/>
    </source>
</evidence>
<evidence type="ECO:0000259" key="6">
    <source>
        <dbReference type="PROSITE" id="PS00716"/>
    </source>
</evidence>
<dbReference type="SUPFAM" id="SSF88946">
    <property type="entry name" value="Sigma2 domain of RNA polymerase sigma factors"/>
    <property type="match status" value="1"/>
</dbReference>
<feature type="domain" description="RNA polymerase sigma-70" evidence="6">
    <location>
        <begin position="253"/>
        <end position="279"/>
    </location>
</feature>
<comment type="caution">
    <text evidence="7">The sequence shown here is derived from an EMBL/GenBank/DDBJ whole genome shotgun (WGS) entry which is preliminary data.</text>
</comment>
<evidence type="ECO:0000256" key="3">
    <source>
        <dbReference type="ARBA" id="ARBA00023082"/>
    </source>
</evidence>
<dbReference type="PROSITE" id="PS00716">
    <property type="entry name" value="SIGMA70_2"/>
    <property type="match status" value="1"/>
</dbReference>
<dbReference type="PANTHER" id="PTHR30376:SF3">
    <property type="entry name" value="RNA POLYMERASE SIGMA FACTOR RPOH"/>
    <property type="match status" value="1"/>
</dbReference>
<dbReference type="PANTHER" id="PTHR30376">
    <property type="entry name" value="SIGMA FACTOR RPOH HEAT SHOCK RELATED"/>
    <property type="match status" value="1"/>
</dbReference>
<keyword evidence="3" id="KW-0731">Sigma factor</keyword>
<dbReference type="Gene3D" id="1.20.120.1810">
    <property type="match status" value="1"/>
</dbReference>
<dbReference type="SUPFAM" id="SSF88659">
    <property type="entry name" value="Sigma3 and sigma4 domains of RNA polymerase sigma factors"/>
    <property type="match status" value="1"/>
</dbReference>
<dbReference type="EMBL" id="CAJNOW010017997">
    <property type="protein sequence ID" value="CAF1661864.1"/>
    <property type="molecule type" value="Genomic_DNA"/>
</dbReference>
<accession>A0A816FI08</accession>
<dbReference type="InterPro" id="IPR013325">
    <property type="entry name" value="RNA_pol_sigma_r2"/>
</dbReference>
<dbReference type="EMBL" id="CAJOBJ010000048">
    <property type="protein sequence ID" value="CAF3788642.1"/>
    <property type="molecule type" value="Genomic_DNA"/>
</dbReference>
<dbReference type="InterPro" id="IPR000943">
    <property type="entry name" value="RNA_pol_sigma70"/>
</dbReference>
<proteinExistence type="inferred from homology"/>
<comment type="similarity">
    <text evidence="1">Belongs to the sigma-70 factor family.</text>
</comment>
<dbReference type="CDD" id="cd06171">
    <property type="entry name" value="Sigma70_r4"/>
    <property type="match status" value="1"/>
</dbReference>
<evidence type="ECO:0000256" key="4">
    <source>
        <dbReference type="ARBA" id="ARBA00023125"/>
    </source>
</evidence>
<organism evidence="7 9">
    <name type="scientific">Rotaria magnacalcarata</name>
    <dbReference type="NCBI Taxonomy" id="392030"/>
    <lineage>
        <taxon>Eukaryota</taxon>
        <taxon>Metazoa</taxon>
        <taxon>Spiralia</taxon>
        <taxon>Gnathifera</taxon>
        <taxon>Rotifera</taxon>
        <taxon>Eurotatoria</taxon>
        <taxon>Bdelloidea</taxon>
        <taxon>Philodinida</taxon>
        <taxon>Philodinidae</taxon>
        <taxon>Rotaria</taxon>
    </lineage>
</organism>
<dbReference type="InterPro" id="IPR050813">
    <property type="entry name" value="Sigma-70_Factor"/>
</dbReference>
<sequence>MSSIAISVNNIKSKDLILEKYIKEVNIIKPLGREEEFLLANEFILTGDIAVANQLIKSQLRSVVRIAFNYKNYGISMMDMIAEGNLGLMHAVKKFHPDMGYRLSTYATWWIKAYITDFILRSWSIVKIGTTKLQKRLFFNLSKIKRRLGFAYNSALNGENIKLAAEYSGLSDREFTEMDIRITSPDISLNKASEDNLEFGDTIPSDLQNPEQVLMKNDEKKRRMIMVKNALTQLNEREKEIFYQRYIVEPKATLHDLSQKFGISKERIRQIEERCLEKIKLYIGS</sequence>